<dbReference type="FunFam" id="2.60.40.10:FF:000593">
    <property type="entry name" value="Fibroblast growth factor receptor-like 1"/>
    <property type="match status" value="1"/>
</dbReference>
<keyword evidence="14" id="KW-1015">Disulfide bond</keyword>
<keyword evidence="3" id="KW-0597">Phosphoprotein</keyword>
<evidence type="ECO:0000256" key="13">
    <source>
        <dbReference type="ARBA" id="ARBA00023137"/>
    </source>
</evidence>
<dbReference type="AlphaFoldDB" id="A0AAV2IH82"/>
<dbReference type="PROSITE" id="PS50835">
    <property type="entry name" value="IG_LIKE"/>
    <property type="match status" value="3"/>
</dbReference>
<feature type="compositionally biased region" description="Polar residues" evidence="18">
    <location>
        <begin position="467"/>
        <end position="483"/>
    </location>
</feature>
<feature type="domain" description="Ig-like" evidence="21">
    <location>
        <begin position="238"/>
        <end position="348"/>
    </location>
</feature>
<keyword evidence="4" id="KW-0808">Transferase</keyword>
<evidence type="ECO:0000256" key="18">
    <source>
        <dbReference type="SAM" id="MobiDB-lite"/>
    </source>
</evidence>
<dbReference type="SMART" id="SM00409">
    <property type="entry name" value="IG"/>
    <property type="match status" value="3"/>
</dbReference>
<evidence type="ECO:0000313" key="23">
    <source>
        <dbReference type="Proteomes" id="UP001497497"/>
    </source>
</evidence>
<evidence type="ECO:0000256" key="19">
    <source>
        <dbReference type="SAM" id="Phobius"/>
    </source>
</evidence>
<keyword evidence="8" id="KW-0547">Nucleotide-binding</keyword>
<evidence type="ECO:0000256" key="4">
    <source>
        <dbReference type="ARBA" id="ARBA00022679"/>
    </source>
</evidence>
<comment type="subcellular location">
    <subcellularLocation>
        <location evidence="1">Membrane</location>
        <topology evidence="1">Single-pass membrane protein</topology>
    </subcellularLocation>
</comment>
<feature type="domain" description="Ig-like" evidence="21">
    <location>
        <begin position="25"/>
        <end position="113"/>
    </location>
</feature>
<dbReference type="InterPro" id="IPR013783">
    <property type="entry name" value="Ig-like_fold"/>
</dbReference>
<dbReference type="FunFam" id="2.60.40.10:FF:000016">
    <property type="entry name" value="Fibroblast growth factor receptor"/>
    <property type="match status" value="1"/>
</dbReference>
<dbReference type="InterPro" id="IPR003599">
    <property type="entry name" value="Ig_sub"/>
</dbReference>
<evidence type="ECO:0000256" key="15">
    <source>
        <dbReference type="ARBA" id="ARBA00023170"/>
    </source>
</evidence>
<keyword evidence="5 19" id="KW-0812">Transmembrane</keyword>
<evidence type="ECO:0000256" key="8">
    <source>
        <dbReference type="ARBA" id="ARBA00022741"/>
    </source>
</evidence>
<evidence type="ECO:0000256" key="16">
    <source>
        <dbReference type="ARBA" id="ARBA00023180"/>
    </source>
</evidence>
<dbReference type="FunFam" id="2.60.40.10:FF:000020">
    <property type="entry name" value="Fibroblast growth factor receptor"/>
    <property type="match status" value="1"/>
</dbReference>
<evidence type="ECO:0000256" key="9">
    <source>
        <dbReference type="ARBA" id="ARBA00022777"/>
    </source>
</evidence>
<keyword evidence="7" id="KW-0677">Repeat</keyword>
<evidence type="ECO:0000256" key="5">
    <source>
        <dbReference type="ARBA" id="ARBA00022692"/>
    </source>
</evidence>
<evidence type="ECO:0000256" key="6">
    <source>
        <dbReference type="ARBA" id="ARBA00022729"/>
    </source>
</evidence>
<dbReference type="PANTHER" id="PTHR19890">
    <property type="entry name" value="FIBROBLAST GROWTH FACTOR RECEPTOR"/>
    <property type="match status" value="1"/>
</dbReference>
<evidence type="ECO:0000256" key="7">
    <source>
        <dbReference type="ARBA" id="ARBA00022737"/>
    </source>
</evidence>
<keyword evidence="23" id="KW-1185">Reference proteome</keyword>
<dbReference type="GO" id="GO:0005007">
    <property type="term" value="F:fibroblast growth factor receptor activity"/>
    <property type="evidence" value="ECO:0007669"/>
    <property type="project" value="TreeGrafter"/>
</dbReference>
<feature type="signal peptide" evidence="20">
    <location>
        <begin position="1"/>
        <end position="21"/>
    </location>
</feature>
<name>A0AAV2IH82_LYMST</name>
<dbReference type="GO" id="GO:0005886">
    <property type="term" value="C:plasma membrane"/>
    <property type="evidence" value="ECO:0007669"/>
    <property type="project" value="TreeGrafter"/>
</dbReference>
<dbReference type="InterPro" id="IPR052615">
    <property type="entry name" value="FGFRL"/>
</dbReference>
<keyword evidence="12 19" id="KW-0472">Membrane</keyword>
<evidence type="ECO:0000256" key="12">
    <source>
        <dbReference type="ARBA" id="ARBA00023136"/>
    </source>
</evidence>
<dbReference type="InterPro" id="IPR036179">
    <property type="entry name" value="Ig-like_dom_sf"/>
</dbReference>
<reference evidence="22 23" key="1">
    <citation type="submission" date="2024-04" db="EMBL/GenBank/DDBJ databases">
        <authorList>
            <consortium name="Genoscope - CEA"/>
            <person name="William W."/>
        </authorList>
    </citation>
    <scope>NUCLEOTIDE SEQUENCE [LARGE SCALE GENOMIC DNA]</scope>
</reference>
<keyword evidence="10" id="KW-0067">ATP-binding</keyword>
<keyword evidence="16" id="KW-0325">Glycoprotein</keyword>
<keyword evidence="13" id="KW-0829">Tyrosine-protein kinase</keyword>
<feature type="region of interest" description="Disordered" evidence="18">
    <location>
        <begin position="349"/>
        <end position="385"/>
    </location>
</feature>
<evidence type="ECO:0000256" key="3">
    <source>
        <dbReference type="ARBA" id="ARBA00022553"/>
    </source>
</evidence>
<dbReference type="GO" id="GO:0017134">
    <property type="term" value="F:fibroblast growth factor binding"/>
    <property type="evidence" value="ECO:0007669"/>
    <property type="project" value="TreeGrafter"/>
</dbReference>
<keyword evidence="15" id="KW-0675">Receptor</keyword>
<dbReference type="SMART" id="SM00408">
    <property type="entry name" value="IGc2"/>
    <property type="match status" value="3"/>
</dbReference>
<dbReference type="SUPFAM" id="SSF48726">
    <property type="entry name" value="Immunoglobulin"/>
    <property type="match status" value="3"/>
</dbReference>
<gene>
    <name evidence="22" type="ORF">GSLYS_00019425001</name>
</gene>
<evidence type="ECO:0000256" key="14">
    <source>
        <dbReference type="ARBA" id="ARBA00023157"/>
    </source>
</evidence>
<evidence type="ECO:0000256" key="10">
    <source>
        <dbReference type="ARBA" id="ARBA00022840"/>
    </source>
</evidence>
<sequence>MGSVTTLQGLLFVQVVAFCLANSPPTLSGKAMQRVVVKLGKSNHKLSCEAKTDMPELTQWKKDGQSIHPGWERFKVSQEGDLRIKDIEKGDAGLYTCIATNGFGSLSVNYTFIVLDETKGVFYEGDKEYKVTADEDLNKDGSIPYFEDLEQMKKSMTLEKPVRSRIRLSCKADGNPKPEISWLKNAQPFPQKHYHPVLKISDVTIAESGAYTCVAKNRLGQVNFTYNVQVIDEISEKPRLIAPHPLNQTVEPGATVSFQCFIESGVLPEVKWLKRIDRPDEAHSNSGLIEYGNEKFMVLKNAGDLMQKSDGSYLNKLVITKVQPKDAGIFVCFATNRKGFNTRKAHLTIRTGSGDHSPDGAWDPNDPSVSQHTTNNSSNDTSDDSDTNLPLLIGLPSCAVLVLILLAVFLMQRNNRCRRSENNAKAARPPVPHHERDAFYYSNCQQQPQTVNPLLTSREKLPPKTPTPSVDMTGSEFSSVSRTHPNPHYYHPNHMNYGY</sequence>
<feature type="transmembrane region" description="Helical" evidence="19">
    <location>
        <begin position="389"/>
        <end position="410"/>
    </location>
</feature>
<evidence type="ECO:0000256" key="1">
    <source>
        <dbReference type="ARBA" id="ARBA00004167"/>
    </source>
</evidence>
<feature type="region of interest" description="Disordered" evidence="18">
    <location>
        <begin position="456"/>
        <end position="499"/>
    </location>
</feature>
<dbReference type="EMBL" id="CAXITT010000763">
    <property type="protein sequence ID" value="CAL1546048.1"/>
    <property type="molecule type" value="Genomic_DNA"/>
</dbReference>
<dbReference type="Proteomes" id="UP001497497">
    <property type="component" value="Unassembled WGS sequence"/>
</dbReference>
<proteinExistence type="predicted"/>
<dbReference type="Pfam" id="PF07679">
    <property type="entry name" value="I-set"/>
    <property type="match status" value="2"/>
</dbReference>
<evidence type="ECO:0000256" key="20">
    <source>
        <dbReference type="SAM" id="SignalP"/>
    </source>
</evidence>
<dbReference type="GO" id="GO:0005524">
    <property type="term" value="F:ATP binding"/>
    <property type="evidence" value="ECO:0007669"/>
    <property type="project" value="UniProtKB-KW"/>
</dbReference>
<dbReference type="Gene3D" id="2.60.40.10">
    <property type="entry name" value="Immunoglobulins"/>
    <property type="match status" value="3"/>
</dbReference>
<keyword evidence="11 19" id="KW-1133">Transmembrane helix</keyword>
<comment type="caution">
    <text evidence="22">The sequence shown here is derived from an EMBL/GenBank/DDBJ whole genome shotgun (WGS) entry which is preliminary data.</text>
</comment>
<keyword evidence="9" id="KW-0418">Kinase</keyword>
<feature type="domain" description="Ig-like" evidence="21">
    <location>
        <begin position="144"/>
        <end position="229"/>
    </location>
</feature>
<accession>A0AAV2IH82</accession>
<protein>
    <recommendedName>
        <fullName evidence="2">receptor protein-tyrosine kinase</fullName>
        <ecNumber evidence="2">2.7.10.1</ecNumber>
    </recommendedName>
</protein>
<dbReference type="InterPro" id="IPR013098">
    <property type="entry name" value="Ig_I-set"/>
</dbReference>
<dbReference type="InterPro" id="IPR007110">
    <property type="entry name" value="Ig-like_dom"/>
</dbReference>
<dbReference type="PANTHER" id="PTHR19890:SF10">
    <property type="entry name" value="FIBROBLAST GROWTH FACTOR RECEPTOR-LIKE 1"/>
    <property type="match status" value="1"/>
</dbReference>
<evidence type="ECO:0000313" key="22">
    <source>
        <dbReference type="EMBL" id="CAL1546048.1"/>
    </source>
</evidence>
<dbReference type="Pfam" id="PF13927">
    <property type="entry name" value="Ig_3"/>
    <property type="match status" value="1"/>
</dbReference>
<organism evidence="22 23">
    <name type="scientific">Lymnaea stagnalis</name>
    <name type="common">Great pond snail</name>
    <name type="synonym">Helix stagnalis</name>
    <dbReference type="NCBI Taxonomy" id="6523"/>
    <lineage>
        <taxon>Eukaryota</taxon>
        <taxon>Metazoa</taxon>
        <taxon>Spiralia</taxon>
        <taxon>Lophotrochozoa</taxon>
        <taxon>Mollusca</taxon>
        <taxon>Gastropoda</taxon>
        <taxon>Heterobranchia</taxon>
        <taxon>Euthyneura</taxon>
        <taxon>Panpulmonata</taxon>
        <taxon>Hygrophila</taxon>
        <taxon>Lymnaeoidea</taxon>
        <taxon>Lymnaeidae</taxon>
        <taxon>Lymnaea</taxon>
    </lineage>
</organism>
<keyword evidence="17" id="KW-0393">Immunoglobulin domain</keyword>
<feature type="chain" id="PRO_5043976861" description="receptor protein-tyrosine kinase" evidence="20">
    <location>
        <begin position="22"/>
        <end position="499"/>
    </location>
</feature>
<evidence type="ECO:0000256" key="2">
    <source>
        <dbReference type="ARBA" id="ARBA00011902"/>
    </source>
</evidence>
<dbReference type="EC" id="2.7.10.1" evidence="2"/>
<dbReference type="InterPro" id="IPR003598">
    <property type="entry name" value="Ig_sub2"/>
</dbReference>
<evidence type="ECO:0000256" key="11">
    <source>
        <dbReference type="ARBA" id="ARBA00022989"/>
    </source>
</evidence>
<feature type="compositionally biased region" description="Low complexity" evidence="18">
    <location>
        <begin position="484"/>
        <end position="499"/>
    </location>
</feature>
<evidence type="ECO:0000259" key="21">
    <source>
        <dbReference type="PROSITE" id="PS50835"/>
    </source>
</evidence>
<evidence type="ECO:0000256" key="17">
    <source>
        <dbReference type="ARBA" id="ARBA00023319"/>
    </source>
</evidence>
<keyword evidence="6 20" id="KW-0732">Signal</keyword>